<proteinExistence type="predicted"/>
<name>A0A395RWP1_FUSSP</name>
<protein>
    <submittedName>
        <fullName evidence="3">Cdr abc transporter</fullName>
    </submittedName>
</protein>
<dbReference type="STRING" id="5514.A0A395RWP1"/>
<dbReference type="Gene3D" id="3.40.50.300">
    <property type="entry name" value="P-loop containing nucleotide triphosphate hydrolases"/>
    <property type="match status" value="1"/>
</dbReference>
<keyword evidence="1" id="KW-0813">Transport</keyword>
<organism evidence="3 4">
    <name type="scientific">Fusarium sporotrichioides</name>
    <dbReference type="NCBI Taxonomy" id="5514"/>
    <lineage>
        <taxon>Eukaryota</taxon>
        <taxon>Fungi</taxon>
        <taxon>Dikarya</taxon>
        <taxon>Ascomycota</taxon>
        <taxon>Pezizomycotina</taxon>
        <taxon>Sordariomycetes</taxon>
        <taxon>Hypocreomycetidae</taxon>
        <taxon>Hypocreales</taxon>
        <taxon>Nectriaceae</taxon>
        <taxon>Fusarium</taxon>
    </lineage>
</organism>
<keyword evidence="4" id="KW-1185">Reference proteome</keyword>
<evidence type="ECO:0000313" key="4">
    <source>
        <dbReference type="Proteomes" id="UP000266152"/>
    </source>
</evidence>
<dbReference type="SUPFAM" id="SSF52540">
    <property type="entry name" value="P-loop containing nucleoside triphosphate hydrolases"/>
    <property type="match status" value="1"/>
</dbReference>
<comment type="caution">
    <text evidence="3">The sequence shown here is derived from an EMBL/GenBank/DDBJ whole genome shotgun (WGS) entry which is preliminary data.</text>
</comment>
<dbReference type="InterPro" id="IPR003439">
    <property type="entry name" value="ABC_transporter-like_ATP-bd"/>
</dbReference>
<dbReference type="Pfam" id="PF00005">
    <property type="entry name" value="ABC_tran"/>
    <property type="match status" value="1"/>
</dbReference>
<dbReference type="GO" id="GO:0005524">
    <property type="term" value="F:ATP binding"/>
    <property type="evidence" value="ECO:0007669"/>
    <property type="project" value="InterPro"/>
</dbReference>
<evidence type="ECO:0000313" key="3">
    <source>
        <dbReference type="EMBL" id="RGP64262.1"/>
    </source>
</evidence>
<gene>
    <name evidence="3" type="ORF">FSPOR_8082</name>
</gene>
<sequence length="139" mass="14939">MSGFGGKRDDIEDNTTLAMRHLEPVSNTSITQIDGTVVSTMMKEEEEAGTSSNQDAFTLKDTSYFVHVDGSEKQLLNNVSGYAKPGQLTDLMGASGAGKTMLLDTISQRKDVGRVEGEMLMGGKALGASFSRPLQDRET</sequence>
<accession>A0A395RWP1</accession>
<dbReference type="PANTHER" id="PTHR19241">
    <property type="entry name" value="ATP-BINDING CASSETTE TRANSPORTER"/>
    <property type="match status" value="1"/>
</dbReference>
<dbReference type="GO" id="GO:0016887">
    <property type="term" value="F:ATP hydrolysis activity"/>
    <property type="evidence" value="ECO:0007669"/>
    <property type="project" value="InterPro"/>
</dbReference>
<dbReference type="EMBL" id="PXOF01000118">
    <property type="protein sequence ID" value="RGP64262.1"/>
    <property type="molecule type" value="Genomic_DNA"/>
</dbReference>
<evidence type="ECO:0000259" key="2">
    <source>
        <dbReference type="Pfam" id="PF00005"/>
    </source>
</evidence>
<evidence type="ECO:0000256" key="1">
    <source>
        <dbReference type="ARBA" id="ARBA00022448"/>
    </source>
</evidence>
<dbReference type="Proteomes" id="UP000266152">
    <property type="component" value="Unassembled WGS sequence"/>
</dbReference>
<dbReference type="AlphaFoldDB" id="A0A395RWP1"/>
<reference evidence="3 4" key="1">
    <citation type="journal article" date="2018" name="PLoS Pathog.">
        <title>Evolution of structural diversity of trichothecenes, a family of toxins produced by plant pathogenic and entomopathogenic fungi.</title>
        <authorList>
            <person name="Proctor R.H."/>
            <person name="McCormick S.P."/>
            <person name="Kim H.S."/>
            <person name="Cardoza R.E."/>
            <person name="Stanley A.M."/>
            <person name="Lindo L."/>
            <person name="Kelly A."/>
            <person name="Brown D.W."/>
            <person name="Lee T."/>
            <person name="Vaughan M.M."/>
            <person name="Alexander N.J."/>
            <person name="Busman M."/>
            <person name="Gutierrez S."/>
        </authorList>
    </citation>
    <scope>NUCLEOTIDE SEQUENCE [LARGE SCALE GENOMIC DNA]</scope>
    <source>
        <strain evidence="3 4">NRRL 3299</strain>
    </source>
</reference>
<dbReference type="InterPro" id="IPR027417">
    <property type="entry name" value="P-loop_NTPase"/>
</dbReference>
<feature type="domain" description="ABC transporter" evidence="2">
    <location>
        <begin position="76"/>
        <end position="126"/>
    </location>
</feature>